<feature type="domain" description="PPIase cyclophilin-type" evidence="5">
    <location>
        <begin position="40"/>
        <end position="198"/>
    </location>
</feature>
<keyword evidence="2" id="KW-0697">Rotamase</keyword>
<feature type="signal peptide" evidence="4">
    <location>
        <begin position="1"/>
        <end position="23"/>
    </location>
</feature>
<proteinExistence type="predicted"/>
<dbReference type="SUPFAM" id="SSF50891">
    <property type="entry name" value="Cyclophilin-like"/>
    <property type="match status" value="2"/>
</dbReference>
<dbReference type="EC" id="5.2.1.8" evidence="1"/>
<evidence type="ECO:0000256" key="3">
    <source>
        <dbReference type="ARBA" id="ARBA00023235"/>
    </source>
</evidence>
<evidence type="ECO:0000313" key="6">
    <source>
        <dbReference type="EMBL" id="SFS12471.1"/>
    </source>
</evidence>
<reference evidence="6 7" key="1">
    <citation type="submission" date="2016-10" db="EMBL/GenBank/DDBJ databases">
        <authorList>
            <person name="de Groot N.N."/>
        </authorList>
    </citation>
    <scope>NUCLEOTIDE SEQUENCE [LARGE SCALE GENOMIC DNA]</scope>
    <source>
        <strain evidence="6 7">DSM 21001</strain>
    </source>
</reference>
<feature type="domain" description="PPIase cyclophilin-type" evidence="5">
    <location>
        <begin position="242"/>
        <end position="405"/>
    </location>
</feature>
<dbReference type="EMBL" id="FOZL01000001">
    <property type="protein sequence ID" value="SFS12471.1"/>
    <property type="molecule type" value="Genomic_DNA"/>
</dbReference>
<dbReference type="InterPro" id="IPR044666">
    <property type="entry name" value="Cyclophilin_A-like"/>
</dbReference>
<evidence type="ECO:0000256" key="4">
    <source>
        <dbReference type="SAM" id="SignalP"/>
    </source>
</evidence>
<dbReference type="Gene3D" id="2.40.100.10">
    <property type="entry name" value="Cyclophilin-like"/>
    <property type="match status" value="2"/>
</dbReference>
<dbReference type="PANTHER" id="PTHR45625:SF4">
    <property type="entry name" value="PEPTIDYLPROLYL ISOMERASE DOMAIN AND WD REPEAT-CONTAINING PROTEIN 1"/>
    <property type="match status" value="1"/>
</dbReference>
<dbReference type="InterPro" id="IPR002130">
    <property type="entry name" value="Cyclophilin-type_PPIase_dom"/>
</dbReference>
<dbReference type="AlphaFoldDB" id="A0A1I6M9Y5"/>
<name>A0A1I6M9Y5_9BACT</name>
<sequence>MLERVYNLWMLPFRALVAACVFAFTLHADCQSSEPTAVIDTTAGRMTCTLLTHERPLTTARFIGLAQGTTAWVQPDGSAGGGKPFYDGTRIFPQAAGVAAGVRATPSEQPAGETFPAEATPALLFDQPGLLAMTIAKGSAGPSRFLITDHANREVDGHAVVFGRCDEATVRLVATIRHILQSTDNHPTTPFAVNHIAIVPAGTPLPPPAPQVAANTILPAQPITALAAPSGPEPTGPTAILETSIGRISCRLFTRESPIATSTFLGLVDGTKDWTDPTTHVVQHHHRFYDGMAIDRVLPDFYIQFGDITGDISGKVDIGFRFRNETAPGLTFDRPGRLAFGNGGPDTNNSELFFALNPMHVLDGGYPIIGQCDAASVAVLERMAHLPRNASNLPLTPVVIRHVVVQP</sequence>
<keyword evidence="4" id="KW-0732">Signal</keyword>
<dbReference type="InterPro" id="IPR029000">
    <property type="entry name" value="Cyclophilin-like_dom_sf"/>
</dbReference>
<feature type="chain" id="PRO_5011619258" description="peptidylprolyl isomerase" evidence="4">
    <location>
        <begin position="24"/>
        <end position="407"/>
    </location>
</feature>
<dbReference type="Proteomes" id="UP000199024">
    <property type="component" value="Unassembled WGS sequence"/>
</dbReference>
<dbReference type="PRINTS" id="PR00153">
    <property type="entry name" value="CSAPPISMRASE"/>
</dbReference>
<dbReference type="Pfam" id="PF00160">
    <property type="entry name" value="Pro_isomerase"/>
    <property type="match status" value="2"/>
</dbReference>
<evidence type="ECO:0000256" key="2">
    <source>
        <dbReference type="ARBA" id="ARBA00023110"/>
    </source>
</evidence>
<gene>
    <name evidence="6" type="ORF">SAMN05421771_2134</name>
</gene>
<evidence type="ECO:0000313" key="7">
    <source>
        <dbReference type="Proteomes" id="UP000199024"/>
    </source>
</evidence>
<evidence type="ECO:0000259" key="5">
    <source>
        <dbReference type="PROSITE" id="PS50072"/>
    </source>
</evidence>
<protein>
    <recommendedName>
        <fullName evidence="1">peptidylprolyl isomerase</fullName>
        <ecNumber evidence="1">5.2.1.8</ecNumber>
    </recommendedName>
</protein>
<dbReference type="PROSITE" id="PS50072">
    <property type="entry name" value="CSA_PPIASE_2"/>
    <property type="match status" value="2"/>
</dbReference>
<keyword evidence="7" id="KW-1185">Reference proteome</keyword>
<dbReference type="PANTHER" id="PTHR45625">
    <property type="entry name" value="PEPTIDYL-PROLYL CIS-TRANS ISOMERASE-RELATED"/>
    <property type="match status" value="1"/>
</dbReference>
<evidence type="ECO:0000256" key="1">
    <source>
        <dbReference type="ARBA" id="ARBA00013194"/>
    </source>
</evidence>
<organism evidence="6 7">
    <name type="scientific">Granulicella pectinivorans</name>
    <dbReference type="NCBI Taxonomy" id="474950"/>
    <lineage>
        <taxon>Bacteria</taxon>
        <taxon>Pseudomonadati</taxon>
        <taxon>Acidobacteriota</taxon>
        <taxon>Terriglobia</taxon>
        <taxon>Terriglobales</taxon>
        <taxon>Acidobacteriaceae</taxon>
        <taxon>Granulicella</taxon>
    </lineage>
</organism>
<keyword evidence="3 6" id="KW-0413">Isomerase</keyword>
<dbReference type="STRING" id="474950.SAMN05421771_2134"/>
<accession>A0A1I6M9Y5</accession>
<dbReference type="GO" id="GO:0003755">
    <property type="term" value="F:peptidyl-prolyl cis-trans isomerase activity"/>
    <property type="evidence" value="ECO:0007669"/>
    <property type="project" value="UniProtKB-KW"/>
</dbReference>